<dbReference type="Proteomes" id="UP001187315">
    <property type="component" value="Unassembled WGS sequence"/>
</dbReference>
<accession>A0AA88M9Y7</accession>
<organism evidence="2 3">
    <name type="scientific">Tachysurus vachellii</name>
    <name type="common">Darkbarbel catfish</name>
    <name type="synonym">Pelteobagrus vachellii</name>
    <dbReference type="NCBI Taxonomy" id="175792"/>
    <lineage>
        <taxon>Eukaryota</taxon>
        <taxon>Metazoa</taxon>
        <taxon>Chordata</taxon>
        <taxon>Craniata</taxon>
        <taxon>Vertebrata</taxon>
        <taxon>Euteleostomi</taxon>
        <taxon>Actinopterygii</taxon>
        <taxon>Neopterygii</taxon>
        <taxon>Teleostei</taxon>
        <taxon>Ostariophysi</taxon>
        <taxon>Siluriformes</taxon>
        <taxon>Bagridae</taxon>
        <taxon>Tachysurus</taxon>
    </lineage>
</organism>
<dbReference type="EMBL" id="JAVHJS010000016">
    <property type="protein sequence ID" value="KAK2832319.1"/>
    <property type="molecule type" value="Genomic_DNA"/>
</dbReference>
<sequence length="98" mass="10971">MDRRYLDTAVYSVDFLKAPGRSSDKFQPEEMDPSLAEHQSHDLSALPESSQTSFLILGFMKVCLHHCLISHVAEKAECGKQELLLALVIRDAVPLGWT</sequence>
<feature type="region of interest" description="Disordered" evidence="1">
    <location>
        <begin position="19"/>
        <end position="42"/>
    </location>
</feature>
<evidence type="ECO:0000313" key="3">
    <source>
        <dbReference type="Proteomes" id="UP001187315"/>
    </source>
</evidence>
<dbReference type="AlphaFoldDB" id="A0AA88M9Y7"/>
<comment type="caution">
    <text evidence="2">The sequence shown here is derived from an EMBL/GenBank/DDBJ whole genome shotgun (WGS) entry which is preliminary data.</text>
</comment>
<reference evidence="2" key="1">
    <citation type="submission" date="2023-08" db="EMBL/GenBank/DDBJ databases">
        <title>Pelteobagrus vachellii genome.</title>
        <authorList>
            <person name="Liu H."/>
        </authorList>
    </citation>
    <scope>NUCLEOTIDE SEQUENCE</scope>
    <source>
        <strain evidence="2">PRFRI_2022a</strain>
        <tissue evidence="2">Muscle</tissue>
    </source>
</reference>
<protein>
    <submittedName>
        <fullName evidence="2">Uncharacterized protein</fullName>
    </submittedName>
</protein>
<keyword evidence="3" id="KW-1185">Reference proteome</keyword>
<evidence type="ECO:0000256" key="1">
    <source>
        <dbReference type="SAM" id="MobiDB-lite"/>
    </source>
</evidence>
<name>A0AA88M9Y7_TACVA</name>
<proteinExistence type="predicted"/>
<gene>
    <name evidence="2" type="ORF">Q7C36_015781</name>
</gene>
<evidence type="ECO:0000313" key="2">
    <source>
        <dbReference type="EMBL" id="KAK2832319.1"/>
    </source>
</evidence>